<keyword evidence="6" id="KW-1185">Reference proteome</keyword>
<keyword evidence="3" id="KW-0472">Membrane</keyword>
<organism evidence="5 6">
    <name type="scientific">Pseudomonas duriflava</name>
    <dbReference type="NCBI Taxonomy" id="459528"/>
    <lineage>
        <taxon>Bacteria</taxon>
        <taxon>Pseudomonadati</taxon>
        <taxon>Pseudomonadota</taxon>
        <taxon>Gammaproteobacteria</taxon>
        <taxon>Pseudomonadales</taxon>
        <taxon>Pseudomonadaceae</taxon>
        <taxon>Pseudomonas</taxon>
    </lineage>
</organism>
<dbReference type="AlphaFoldDB" id="A0A562Q748"/>
<dbReference type="SUPFAM" id="SSF55073">
    <property type="entry name" value="Nucleotide cyclase"/>
    <property type="match status" value="1"/>
</dbReference>
<feature type="domain" description="GGDEF" evidence="4">
    <location>
        <begin position="176"/>
        <end position="305"/>
    </location>
</feature>
<dbReference type="InterPro" id="IPR050469">
    <property type="entry name" value="Diguanylate_Cyclase"/>
</dbReference>
<evidence type="ECO:0000256" key="2">
    <source>
        <dbReference type="ARBA" id="ARBA00034247"/>
    </source>
</evidence>
<comment type="caution">
    <text evidence="5">The sequence shown here is derived from an EMBL/GenBank/DDBJ whole genome shotgun (WGS) entry which is preliminary data.</text>
</comment>
<dbReference type="InterPro" id="IPR043128">
    <property type="entry name" value="Rev_trsase/Diguanyl_cyclase"/>
</dbReference>
<evidence type="ECO:0000313" key="5">
    <source>
        <dbReference type="EMBL" id="TWI52534.1"/>
    </source>
</evidence>
<dbReference type="EC" id="2.7.7.65" evidence="1"/>
<dbReference type="GO" id="GO:1902201">
    <property type="term" value="P:negative regulation of bacterial-type flagellum-dependent cell motility"/>
    <property type="evidence" value="ECO:0007669"/>
    <property type="project" value="TreeGrafter"/>
</dbReference>
<reference evidence="5 6" key="1">
    <citation type="journal article" date="2015" name="Stand. Genomic Sci.">
        <title>Genomic Encyclopedia of Bacterial and Archaeal Type Strains, Phase III: the genomes of soil and plant-associated and newly described type strains.</title>
        <authorList>
            <person name="Whitman W.B."/>
            <person name="Woyke T."/>
            <person name="Klenk H.P."/>
            <person name="Zhou Y."/>
            <person name="Lilburn T.G."/>
            <person name="Beck B.J."/>
            <person name="De Vos P."/>
            <person name="Vandamme P."/>
            <person name="Eisen J.A."/>
            <person name="Garrity G."/>
            <person name="Hugenholtz P."/>
            <person name="Kyrpides N.C."/>
        </authorList>
    </citation>
    <scope>NUCLEOTIDE SEQUENCE [LARGE SCALE GENOMIC DNA]</scope>
    <source>
        <strain evidence="5 6">CGMCC 1.6858</strain>
    </source>
</reference>
<protein>
    <recommendedName>
        <fullName evidence="1">diguanylate cyclase</fullName>
        <ecNumber evidence="1">2.7.7.65</ecNumber>
    </recommendedName>
</protein>
<evidence type="ECO:0000256" key="1">
    <source>
        <dbReference type="ARBA" id="ARBA00012528"/>
    </source>
</evidence>
<dbReference type="GO" id="GO:0005886">
    <property type="term" value="C:plasma membrane"/>
    <property type="evidence" value="ECO:0007669"/>
    <property type="project" value="TreeGrafter"/>
</dbReference>
<accession>A0A562Q748</accession>
<dbReference type="PANTHER" id="PTHR45138:SF9">
    <property type="entry name" value="DIGUANYLATE CYCLASE DGCM-RELATED"/>
    <property type="match status" value="1"/>
</dbReference>
<dbReference type="GO" id="GO:0043709">
    <property type="term" value="P:cell adhesion involved in single-species biofilm formation"/>
    <property type="evidence" value="ECO:0007669"/>
    <property type="project" value="TreeGrafter"/>
</dbReference>
<dbReference type="InterPro" id="IPR000160">
    <property type="entry name" value="GGDEF_dom"/>
</dbReference>
<dbReference type="InterPro" id="IPR029787">
    <property type="entry name" value="Nucleotide_cyclase"/>
</dbReference>
<dbReference type="Proteomes" id="UP000316905">
    <property type="component" value="Unassembled WGS sequence"/>
</dbReference>
<feature type="transmembrane region" description="Helical" evidence="3">
    <location>
        <begin position="38"/>
        <end position="59"/>
    </location>
</feature>
<proteinExistence type="predicted"/>
<keyword evidence="3" id="KW-0812">Transmembrane</keyword>
<keyword evidence="3" id="KW-1133">Transmembrane helix</keyword>
<dbReference type="SMART" id="SM00267">
    <property type="entry name" value="GGDEF"/>
    <property type="match status" value="1"/>
</dbReference>
<dbReference type="RefSeq" id="WP_145143827.1">
    <property type="nucleotide sequence ID" value="NZ_VLKY01000011.1"/>
</dbReference>
<comment type="catalytic activity">
    <reaction evidence="2">
        <text>2 GTP = 3',3'-c-di-GMP + 2 diphosphate</text>
        <dbReference type="Rhea" id="RHEA:24898"/>
        <dbReference type="ChEBI" id="CHEBI:33019"/>
        <dbReference type="ChEBI" id="CHEBI:37565"/>
        <dbReference type="ChEBI" id="CHEBI:58805"/>
        <dbReference type="EC" id="2.7.7.65"/>
    </reaction>
</comment>
<dbReference type="Pfam" id="PF00990">
    <property type="entry name" value="GGDEF"/>
    <property type="match status" value="1"/>
</dbReference>
<dbReference type="NCBIfam" id="TIGR00254">
    <property type="entry name" value="GGDEF"/>
    <property type="match status" value="1"/>
</dbReference>
<dbReference type="PROSITE" id="PS50887">
    <property type="entry name" value="GGDEF"/>
    <property type="match status" value="1"/>
</dbReference>
<feature type="transmembrane region" description="Helical" evidence="3">
    <location>
        <begin position="71"/>
        <end position="88"/>
    </location>
</feature>
<feature type="transmembrane region" description="Helical" evidence="3">
    <location>
        <begin position="108"/>
        <end position="125"/>
    </location>
</feature>
<evidence type="ECO:0000256" key="3">
    <source>
        <dbReference type="SAM" id="Phobius"/>
    </source>
</evidence>
<name>A0A562Q748_9PSED</name>
<evidence type="ECO:0000259" key="4">
    <source>
        <dbReference type="PROSITE" id="PS50887"/>
    </source>
</evidence>
<dbReference type="Gene3D" id="3.30.70.270">
    <property type="match status" value="1"/>
</dbReference>
<dbReference type="PANTHER" id="PTHR45138">
    <property type="entry name" value="REGULATORY COMPONENTS OF SENSORY TRANSDUCTION SYSTEM"/>
    <property type="match status" value="1"/>
</dbReference>
<dbReference type="EMBL" id="VLKY01000011">
    <property type="protein sequence ID" value="TWI52534.1"/>
    <property type="molecule type" value="Genomic_DNA"/>
</dbReference>
<dbReference type="OrthoDB" id="5914567at2"/>
<feature type="transmembrane region" description="Helical" evidence="3">
    <location>
        <begin position="12"/>
        <end position="32"/>
    </location>
</feature>
<dbReference type="CDD" id="cd01949">
    <property type="entry name" value="GGDEF"/>
    <property type="match status" value="1"/>
</dbReference>
<gene>
    <name evidence="5" type="ORF">IQ22_03304</name>
</gene>
<dbReference type="GO" id="GO:0052621">
    <property type="term" value="F:diguanylate cyclase activity"/>
    <property type="evidence" value="ECO:0007669"/>
    <property type="project" value="UniProtKB-EC"/>
</dbReference>
<evidence type="ECO:0000313" key="6">
    <source>
        <dbReference type="Proteomes" id="UP000316905"/>
    </source>
</evidence>
<sequence length="305" mass="34733">MLSYWKFHRLKLLSIITCAHAGLLSYLLAGALKPLDEFVILDILGEGGSAMMAFIWICLILKSRPAGRVTTLLTAGLGCVFFSLWMDFLDEFMQLPEALHWDHWLESTPMPIGLLLLTIGLYHWHREQLGLNQQMRKRERLFREHLHFDTLTPLSSADYLKRQIELERKRYLETQQTFSLIVVDMNDFAVLNRVHGHAEGDRVLQAVSQLLIMNLRQHDLLCRLAGDRFVALLPNTGTFLAQTLAQELERAVRHFAYKSQSHGETLTLSITAAVCIAGDESAEQVLERLQSALAQAKQDTLRRAA</sequence>